<evidence type="ECO:0000313" key="3">
    <source>
        <dbReference type="Proteomes" id="UP000194236"/>
    </source>
</evidence>
<reference evidence="2 3" key="1">
    <citation type="submission" date="2017-03" db="EMBL/GenBank/DDBJ databases">
        <title>Genome Survey of Euroglyphus maynei.</title>
        <authorList>
            <person name="Arlian L.G."/>
            <person name="Morgan M.S."/>
            <person name="Rider S.D."/>
        </authorList>
    </citation>
    <scope>NUCLEOTIDE SEQUENCE [LARGE SCALE GENOMIC DNA]</scope>
    <source>
        <strain evidence="2">Arlian Lab</strain>
        <tissue evidence="2">Whole body</tissue>
    </source>
</reference>
<keyword evidence="3" id="KW-1185">Reference proteome</keyword>
<evidence type="ECO:0008006" key="4">
    <source>
        <dbReference type="Google" id="ProtNLM"/>
    </source>
</evidence>
<evidence type="ECO:0000313" key="2">
    <source>
        <dbReference type="EMBL" id="OTF73540.1"/>
    </source>
</evidence>
<evidence type="ECO:0000256" key="1">
    <source>
        <dbReference type="ARBA" id="ARBA00022679"/>
    </source>
</evidence>
<dbReference type="SUPFAM" id="SSF53756">
    <property type="entry name" value="UDP-Glycosyltransferase/glycogen phosphorylase"/>
    <property type="match status" value="1"/>
</dbReference>
<dbReference type="EMBL" id="MUJZ01051147">
    <property type="protein sequence ID" value="OTF73540.1"/>
    <property type="molecule type" value="Genomic_DNA"/>
</dbReference>
<dbReference type="Gene3D" id="3.40.50.2000">
    <property type="entry name" value="Glycogen Phosphorylase B"/>
    <property type="match status" value="1"/>
</dbReference>
<comment type="caution">
    <text evidence="2">The sequence shown here is derived from an EMBL/GenBank/DDBJ whole genome shotgun (WGS) entry which is preliminary data.</text>
</comment>
<proteinExistence type="predicted"/>
<dbReference type="OrthoDB" id="5835829at2759"/>
<dbReference type="Pfam" id="PF00201">
    <property type="entry name" value="UDPGT"/>
    <property type="match status" value="1"/>
</dbReference>
<organism evidence="2 3">
    <name type="scientific">Euroglyphus maynei</name>
    <name type="common">Mayne's house dust mite</name>
    <dbReference type="NCBI Taxonomy" id="6958"/>
    <lineage>
        <taxon>Eukaryota</taxon>
        <taxon>Metazoa</taxon>
        <taxon>Ecdysozoa</taxon>
        <taxon>Arthropoda</taxon>
        <taxon>Chelicerata</taxon>
        <taxon>Arachnida</taxon>
        <taxon>Acari</taxon>
        <taxon>Acariformes</taxon>
        <taxon>Sarcoptiformes</taxon>
        <taxon>Astigmata</taxon>
        <taxon>Psoroptidia</taxon>
        <taxon>Analgoidea</taxon>
        <taxon>Pyroglyphidae</taxon>
        <taxon>Pyroglyphinae</taxon>
        <taxon>Euroglyphus</taxon>
    </lineage>
</organism>
<dbReference type="GO" id="GO:0008194">
    <property type="term" value="F:UDP-glycosyltransferase activity"/>
    <property type="evidence" value="ECO:0007669"/>
    <property type="project" value="InterPro"/>
</dbReference>
<name>A0A1Y3AYE2_EURMA</name>
<dbReference type="InterPro" id="IPR002213">
    <property type="entry name" value="UDP_glucos_trans"/>
</dbReference>
<gene>
    <name evidence="2" type="ORF">BLA29_015072</name>
</gene>
<protein>
    <recommendedName>
        <fullName evidence="4">Glucuronosyltransferase</fullName>
    </recommendedName>
</protein>
<keyword evidence="1" id="KW-0808">Transferase</keyword>
<accession>A0A1Y3AYE2</accession>
<dbReference type="Proteomes" id="UP000194236">
    <property type="component" value="Unassembled WGS sequence"/>
</dbReference>
<sequence>MPLFGDQYDNAQRILEKGYGNRMNPYNFNDGELNKMIDEIFADQQMQQRCRQAAERIAKANSKEKACEKIESIMAKLKLNAH</sequence>
<dbReference type="AlphaFoldDB" id="A0A1Y3AYE2"/>